<name>A0ABP8UT71_9ACTN</name>
<protein>
    <submittedName>
        <fullName evidence="2">Uncharacterized protein</fullName>
    </submittedName>
</protein>
<sequence length="77" mass="8316">MLTPARSASSPIRTGSSLIRGRQRRYALTPASMSRLRGGPGFRLPACRGGRTMCEMKRITAAGEYRVTATPEEADAC</sequence>
<evidence type="ECO:0000256" key="1">
    <source>
        <dbReference type="SAM" id="MobiDB-lite"/>
    </source>
</evidence>
<evidence type="ECO:0000313" key="2">
    <source>
        <dbReference type="EMBL" id="GAA4637619.1"/>
    </source>
</evidence>
<comment type="caution">
    <text evidence="2">The sequence shown here is derived from an EMBL/GenBank/DDBJ whole genome shotgun (WGS) entry which is preliminary data.</text>
</comment>
<organism evidence="2 3">
    <name type="scientific">Actinoallomurus vinaceus</name>
    <dbReference type="NCBI Taxonomy" id="1080074"/>
    <lineage>
        <taxon>Bacteria</taxon>
        <taxon>Bacillati</taxon>
        <taxon>Actinomycetota</taxon>
        <taxon>Actinomycetes</taxon>
        <taxon>Streptosporangiales</taxon>
        <taxon>Thermomonosporaceae</taxon>
        <taxon>Actinoallomurus</taxon>
    </lineage>
</organism>
<keyword evidence="3" id="KW-1185">Reference proteome</keyword>
<dbReference type="EMBL" id="BAABHK010000020">
    <property type="protein sequence ID" value="GAA4637619.1"/>
    <property type="molecule type" value="Genomic_DNA"/>
</dbReference>
<feature type="region of interest" description="Disordered" evidence="1">
    <location>
        <begin position="1"/>
        <end position="31"/>
    </location>
</feature>
<proteinExistence type="predicted"/>
<evidence type="ECO:0000313" key="3">
    <source>
        <dbReference type="Proteomes" id="UP001501442"/>
    </source>
</evidence>
<feature type="compositionally biased region" description="Polar residues" evidence="1">
    <location>
        <begin position="1"/>
        <end position="17"/>
    </location>
</feature>
<reference evidence="3" key="1">
    <citation type="journal article" date="2019" name="Int. J. Syst. Evol. Microbiol.">
        <title>The Global Catalogue of Microorganisms (GCM) 10K type strain sequencing project: providing services to taxonomists for standard genome sequencing and annotation.</title>
        <authorList>
            <consortium name="The Broad Institute Genomics Platform"/>
            <consortium name="The Broad Institute Genome Sequencing Center for Infectious Disease"/>
            <person name="Wu L."/>
            <person name="Ma J."/>
        </authorList>
    </citation>
    <scope>NUCLEOTIDE SEQUENCE [LARGE SCALE GENOMIC DNA]</scope>
    <source>
        <strain evidence="3">JCM 17939</strain>
    </source>
</reference>
<dbReference type="Proteomes" id="UP001501442">
    <property type="component" value="Unassembled WGS sequence"/>
</dbReference>
<accession>A0ABP8UT71</accession>
<gene>
    <name evidence="2" type="ORF">GCM10023196_092140</name>
</gene>